<name>A0ABY4WQT2_9GAMM</name>
<dbReference type="EMBL" id="CP082275">
    <property type="protein sequence ID" value="USH01908.1"/>
    <property type="molecule type" value="Genomic_DNA"/>
</dbReference>
<sequence length="318" mass="36176">MNNTPWKNLGTGEARRVNTASDFDFFWVVLENSMPGLILKLNSEPKNKPTLPELKNLSVSFRVNSGQWSFVLALKESDHIELFEILCRDIVSYSEQSESINEALHKANLRARRWHYLLRVGHSGRLSLEEQQGLVCELAFLRALVEHLGPELAIDSWKGPLGSSKDFEFTGCCIEVKSRKVAGKNVILISSEDQLSDMEGGQVFLSVFSVESAIGIDGMTIHDHVATTQKLFESSIGSLLKWESLILSTGYDVNKEYENRCWNIRSHRSFEVSEHFPRLCPPLPNGVHRLKYSIDLEACSDFEIKESIYKIIKEHYKK</sequence>
<accession>A0ABY4WQT2</accession>
<dbReference type="RefSeq" id="WP_251876456.1">
    <property type="nucleotide sequence ID" value="NZ_CP082275.1"/>
</dbReference>
<evidence type="ECO:0000313" key="1">
    <source>
        <dbReference type="EMBL" id="USH01908.1"/>
    </source>
</evidence>
<evidence type="ECO:0000313" key="2">
    <source>
        <dbReference type="Proteomes" id="UP001056255"/>
    </source>
</evidence>
<gene>
    <name evidence="1" type="ORF">K6Q96_13680</name>
</gene>
<dbReference type="Proteomes" id="UP001056255">
    <property type="component" value="Chromosome I"/>
</dbReference>
<organism evidence="1 2">
    <name type="scientific">Grimontia kaedaensis</name>
    <dbReference type="NCBI Taxonomy" id="2872157"/>
    <lineage>
        <taxon>Bacteria</taxon>
        <taxon>Pseudomonadati</taxon>
        <taxon>Pseudomonadota</taxon>
        <taxon>Gammaproteobacteria</taxon>
        <taxon>Vibrionales</taxon>
        <taxon>Vibrionaceae</taxon>
        <taxon>Grimontia</taxon>
    </lineage>
</organism>
<dbReference type="InterPro" id="IPR025534">
    <property type="entry name" value="DUF4420"/>
</dbReference>
<reference evidence="1" key="1">
    <citation type="submission" date="2021-08" db="EMBL/GenBank/DDBJ databases">
        <authorList>
            <person name="Sakaguchi M."/>
            <person name="Kikuchi T."/>
            <person name="Urbanczyk H."/>
        </authorList>
    </citation>
    <scope>NUCLEOTIDE SEQUENCE</scope>
    <source>
        <strain evidence="1">020920N</strain>
    </source>
</reference>
<keyword evidence="2" id="KW-1185">Reference proteome</keyword>
<proteinExistence type="predicted"/>
<protein>
    <submittedName>
        <fullName evidence="1">PD-(D/E)XK motif protein</fullName>
    </submittedName>
</protein>
<dbReference type="Pfam" id="PF14390">
    <property type="entry name" value="DUF4420"/>
    <property type="match status" value="1"/>
</dbReference>